<protein>
    <submittedName>
        <fullName evidence="1">Uncharacterized protein</fullName>
    </submittedName>
</protein>
<dbReference type="Proteomes" id="UP000242502">
    <property type="component" value="Unassembled WGS sequence"/>
</dbReference>
<organism evidence="1 2">
    <name type="scientific">Candidatus Endobugula sertula</name>
    <name type="common">Bugula neritina bacterial symbiont</name>
    <dbReference type="NCBI Taxonomy" id="62101"/>
    <lineage>
        <taxon>Bacteria</taxon>
        <taxon>Pseudomonadati</taxon>
        <taxon>Pseudomonadota</taxon>
        <taxon>Gammaproteobacteria</taxon>
        <taxon>Cellvibrionales</taxon>
        <taxon>Cellvibrionaceae</taxon>
        <taxon>Candidatus Endobugula</taxon>
    </lineage>
</organism>
<dbReference type="Gene3D" id="3.30.1360.100">
    <property type="entry name" value="General secretion pathway protein M, EpsM"/>
    <property type="match status" value="1"/>
</dbReference>
<reference evidence="1 2" key="1">
    <citation type="journal article" date="2016" name="Appl. Environ. Microbiol.">
        <title>Lack of Overt Genome Reduction in the Bryostatin-Producing Bryozoan Symbiont "Candidatus Endobugula sertula".</title>
        <authorList>
            <person name="Miller I.J."/>
            <person name="Vanee N."/>
            <person name="Fong S.S."/>
            <person name="Lim-Fong G.E."/>
            <person name="Kwan J.C."/>
        </authorList>
    </citation>
    <scope>NUCLEOTIDE SEQUENCE [LARGE SCALE GENOMIC DNA]</scope>
    <source>
        <strain evidence="1">AB1-4</strain>
    </source>
</reference>
<name>A0A1D2QSQ4_9GAMM</name>
<accession>A0A1D2QSQ4</accession>
<gene>
    <name evidence="1" type="ORF">AB835_03100</name>
</gene>
<evidence type="ECO:0000313" key="2">
    <source>
        <dbReference type="Proteomes" id="UP000242502"/>
    </source>
</evidence>
<evidence type="ECO:0000313" key="1">
    <source>
        <dbReference type="EMBL" id="ODS24583.1"/>
    </source>
</evidence>
<proteinExistence type="predicted"/>
<comment type="caution">
    <text evidence="1">The sequence shown here is derived from an EMBL/GenBank/DDBJ whole genome shotgun (WGS) entry which is preliminary data.</text>
</comment>
<dbReference type="STRING" id="62101.AB835_03100"/>
<sequence>MNYSKKDRAMRLNIQADSFNIVEKLRTDINQKGLSAELLSSNAIEEKFQARLRISTGER</sequence>
<dbReference type="AlphaFoldDB" id="A0A1D2QSQ4"/>
<dbReference type="EMBL" id="MDLC01000007">
    <property type="protein sequence ID" value="ODS24583.1"/>
    <property type="molecule type" value="Genomic_DNA"/>
</dbReference>